<name>A0A1W1CIH9_9ZZZZ</name>
<evidence type="ECO:0000256" key="3">
    <source>
        <dbReference type="ARBA" id="ARBA00022840"/>
    </source>
</evidence>
<sequence>MRQRLKDYADFLKQIRLFFEERKVLEVSTNYLSDYATTDVYIDSLETTINKEINQQKNQYFHTSPEIEMKKLLLQGSGDIYQIAKVFRNNEQGAINNNEFTMLEWYRLIDYQQLINEIEALVMMLLGIKNIQKISYQEVFKTFAGIDNIHKKNLNELKYFAKKHKLNDDFDNLEDMQIFLFVHFIQPQLKTIFIYDYPEAQKALSKVKNGIAQRFELYIEGVEIANGYQELTNIKEYKSRFLADIARRKEINKLTPALDTAFLQNINNLPNCSGVALGLDRLFMIKSNKFTLEK</sequence>
<dbReference type="InterPro" id="IPR004364">
    <property type="entry name" value="Aa-tRNA-synt_II"/>
</dbReference>
<accession>A0A1W1CIH9</accession>
<dbReference type="NCBIfam" id="TIGR00462">
    <property type="entry name" value="genX"/>
    <property type="match status" value="1"/>
</dbReference>
<evidence type="ECO:0000256" key="1">
    <source>
        <dbReference type="ARBA" id="ARBA00022598"/>
    </source>
</evidence>
<dbReference type="Gene3D" id="3.30.930.10">
    <property type="entry name" value="Bira Bifunctional Protein, Domain 2"/>
    <property type="match status" value="1"/>
</dbReference>
<keyword evidence="2" id="KW-0547">Nucleotide-binding</keyword>
<dbReference type="GO" id="GO:0003746">
    <property type="term" value="F:translation elongation factor activity"/>
    <property type="evidence" value="ECO:0007669"/>
    <property type="project" value="UniProtKB-KW"/>
</dbReference>
<dbReference type="GO" id="GO:0005524">
    <property type="term" value="F:ATP binding"/>
    <property type="evidence" value="ECO:0007669"/>
    <property type="project" value="UniProtKB-KW"/>
</dbReference>
<dbReference type="PROSITE" id="PS50862">
    <property type="entry name" value="AA_TRNA_LIGASE_II"/>
    <property type="match status" value="1"/>
</dbReference>
<dbReference type="AlphaFoldDB" id="A0A1W1CIH9"/>
<evidence type="ECO:0000259" key="4">
    <source>
        <dbReference type="PROSITE" id="PS50862"/>
    </source>
</evidence>
<dbReference type="SUPFAM" id="SSF55681">
    <property type="entry name" value="Class II aaRS and biotin synthetases"/>
    <property type="match status" value="1"/>
</dbReference>
<dbReference type="GO" id="GO:0004824">
    <property type="term" value="F:lysine-tRNA ligase activity"/>
    <property type="evidence" value="ECO:0007669"/>
    <property type="project" value="InterPro"/>
</dbReference>
<keyword evidence="1" id="KW-0436">Ligase</keyword>
<dbReference type="GO" id="GO:0006430">
    <property type="term" value="P:lysyl-tRNA aminoacylation"/>
    <property type="evidence" value="ECO:0007669"/>
    <property type="project" value="InterPro"/>
</dbReference>
<dbReference type="GO" id="GO:0000049">
    <property type="term" value="F:tRNA binding"/>
    <property type="evidence" value="ECO:0007669"/>
    <property type="project" value="TreeGrafter"/>
</dbReference>
<gene>
    <name evidence="5" type="ORF">MNB_SUP05-5-274</name>
</gene>
<dbReference type="NCBIfam" id="NF006828">
    <property type="entry name" value="PRK09350.1"/>
    <property type="match status" value="1"/>
</dbReference>
<keyword evidence="5" id="KW-0808">Transferase</keyword>
<keyword evidence="5" id="KW-0251">Elongation factor</keyword>
<dbReference type="PANTHER" id="PTHR42918:SF6">
    <property type="entry name" value="ELONGATION FACTOR P--(R)-BETA-LYSINE LIGASE"/>
    <property type="match status" value="1"/>
</dbReference>
<organism evidence="5">
    <name type="scientific">hydrothermal vent metagenome</name>
    <dbReference type="NCBI Taxonomy" id="652676"/>
    <lineage>
        <taxon>unclassified sequences</taxon>
        <taxon>metagenomes</taxon>
        <taxon>ecological metagenomes</taxon>
    </lineage>
</organism>
<reference evidence="5" key="1">
    <citation type="submission" date="2016-10" db="EMBL/GenBank/DDBJ databases">
        <authorList>
            <person name="de Groot N.N."/>
        </authorList>
    </citation>
    <scope>NUCLEOTIDE SEQUENCE</scope>
</reference>
<keyword evidence="5" id="KW-0648">Protein biosynthesis</keyword>
<dbReference type="EMBL" id="FPHJ01000048">
    <property type="protein sequence ID" value="SFV65507.1"/>
    <property type="molecule type" value="Genomic_DNA"/>
</dbReference>
<evidence type="ECO:0000313" key="5">
    <source>
        <dbReference type="EMBL" id="SFV65507.1"/>
    </source>
</evidence>
<dbReference type="InterPro" id="IPR004525">
    <property type="entry name" value="EpmA"/>
</dbReference>
<dbReference type="PANTHER" id="PTHR42918">
    <property type="entry name" value="LYSYL-TRNA SYNTHETASE"/>
    <property type="match status" value="1"/>
</dbReference>
<keyword evidence="3" id="KW-0067">ATP-binding</keyword>
<dbReference type="InterPro" id="IPR006195">
    <property type="entry name" value="aa-tRNA-synth_II"/>
</dbReference>
<feature type="domain" description="Aminoacyl-transfer RNA synthetases class-II family profile" evidence="4">
    <location>
        <begin position="80"/>
        <end position="294"/>
    </location>
</feature>
<dbReference type="InterPro" id="IPR045864">
    <property type="entry name" value="aa-tRNA-synth_II/BPL/LPL"/>
</dbReference>
<dbReference type="Pfam" id="PF00152">
    <property type="entry name" value="tRNA-synt_2"/>
    <property type="match status" value="1"/>
</dbReference>
<dbReference type="GO" id="GO:0016740">
    <property type="term" value="F:transferase activity"/>
    <property type="evidence" value="ECO:0007669"/>
    <property type="project" value="UniProtKB-KW"/>
</dbReference>
<protein>
    <submittedName>
        <fullName evidence="5">Translation elongation factor P Lys34:lysine transferase</fullName>
    </submittedName>
</protein>
<evidence type="ECO:0000256" key="2">
    <source>
        <dbReference type="ARBA" id="ARBA00022741"/>
    </source>
</evidence>
<proteinExistence type="predicted"/>
<dbReference type="GO" id="GO:0005829">
    <property type="term" value="C:cytosol"/>
    <property type="evidence" value="ECO:0007669"/>
    <property type="project" value="TreeGrafter"/>
</dbReference>